<proteinExistence type="predicted"/>
<evidence type="ECO:0000313" key="2">
    <source>
        <dbReference type="EMBL" id="ALP93535.1"/>
    </source>
</evidence>
<keyword evidence="3" id="KW-1185">Reference proteome</keyword>
<sequence>MRMMASGETAQCGAEGDRQRNSQAKVPMPDETPKTGGNAGPKKQPVVRRGRGESFR</sequence>
<dbReference type="STRING" id="1297617.IB211_01142"/>
<dbReference type="AlphaFoldDB" id="A0A0S2W2P2"/>
<gene>
    <name evidence="2" type="ORF">IB211_01142</name>
</gene>
<feature type="region of interest" description="Disordered" evidence="1">
    <location>
        <begin position="1"/>
        <end position="56"/>
    </location>
</feature>
<evidence type="ECO:0000256" key="1">
    <source>
        <dbReference type="SAM" id="MobiDB-lite"/>
    </source>
</evidence>
<dbReference type="KEGG" id="ibu:IB211_01142"/>
<protein>
    <submittedName>
        <fullName evidence="2">Uncharacterized protein</fullName>
    </submittedName>
</protein>
<reference evidence="2 3" key="1">
    <citation type="journal article" date="2015" name="Nat. Commun.">
        <title>Production of butyrate from lysine and the Amadori product fructoselysine by a human gut commensal.</title>
        <authorList>
            <person name="Bui T.P."/>
            <person name="Ritari J."/>
            <person name="Boeren S."/>
            <person name="de Waard P."/>
            <person name="Plugge C.M."/>
            <person name="de Vos W.M."/>
        </authorList>
    </citation>
    <scope>NUCLEOTIDE SEQUENCE [LARGE SCALE GENOMIC DNA]</scope>
    <source>
        <strain evidence="2 3">AF211</strain>
    </source>
</reference>
<name>A0A0S2W2P2_9FIRM</name>
<accession>A0A0S2W2P2</accession>
<dbReference type="EMBL" id="CP011307">
    <property type="protein sequence ID" value="ALP93535.1"/>
    <property type="molecule type" value="Genomic_DNA"/>
</dbReference>
<organism evidence="2 3">
    <name type="scientific">Intestinimonas butyriciproducens</name>
    <dbReference type="NCBI Taxonomy" id="1297617"/>
    <lineage>
        <taxon>Bacteria</taxon>
        <taxon>Bacillati</taxon>
        <taxon>Bacillota</taxon>
        <taxon>Clostridia</taxon>
        <taxon>Eubacteriales</taxon>
        <taxon>Intestinimonas</taxon>
    </lineage>
</organism>
<dbReference type="Proteomes" id="UP000064844">
    <property type="component" value="Chromosome"/>
</dbReference>
<evidence type="ECO:0000313" key="3">
    <source>
        <dbReference type="Proteomes" id="UP000064844"/>
    </source>
</evidence>
<reference evidence="3" key="2">
    <citation type="submission" date="2015-04" db="EMBL/GenBank/DDBJ databases">
        <title>A butyrogenic pathway from the amino acid lysine in a human gut commensal.</title>
        <authorList>
            <person name="de Vos W.M."/>
            <person name="Bui N.T.P."/>
            <person name="Plugge C.M."/>
            <person name="Ritari J."/>
        </authorList>
    </citation>
    <scope>NUCLEOTIDE SEQUENCE [LARGE SCALE GENOMIC DNA]</scope>
    <source>
        <strain evidence="3">AF211</strain>
    </source>
</reference>